<keyword evidence="2" id="KW-0808">Transferase</keyword>
<accession>A0A5N5G992</accession>
<gene>
    <name evidence="2" type="ORF">D8674_018363</name>
</gene>
<proteinExistence type="predicted"/>
<organism evidence="2 3">
    <name type="scientific">Pyrus ussuriensis x Pyrus communis</name>
    <dbReference type="NCBI Taxonomy" id="2448454"/>
    <lineage>
        <taxon>Eukaryota</taxon>
        <taxon>Viridiplantae</taxon>
        <taxon>Streptophyta</taxon>
        <taxon>Embryophyta</taxon>
        <taxon>Tracheophyta</taxon>
        <taxon>Spermatophyta</taxon>
        <taxon>Magnoliopsida</taxon>
        <taxon>eudicotyledons</taxon>
        <taxon>Gunneridae</taxon>
        <taxon>Pentapetalae</taxon>
        <taxon>rosids</taxon>
        <taxon>fabids</taxon>
        <taxon>Rosales</taxon>
        <taxon>Rosaceae</taxon>
        <taxon>Amygdaloideae</taxon>
        <taxon>Maleae</taxon>
        <taxon>Pyrus</taxon>
    </lineage>
</organism>
<reference evidence="2 3" key="3">
    <citation type="submission" date="2019-11" db="EMBL/GenBank/DDBJ databases">
        <title>A de novo genome assembly of a pear dwarfing rootstock.</title>
        <authorList>
            <person name="Wang F."/>
            <person name="Wang J."/>
            <person name="Li S."/>
            <person name="Zhang Y."/>
            <person name="Fang M."/>
            <person name="Ma L."/>
            <person name="Zhao Y."/>
            <person name="Jiang S."/>
        </authorList>
    </citation>
    <scope>NUCLEOTIDE SEQUENCE [LARGE SCALE GENOMIC DNA]</scope>
    <source>
        <strain evidence="2">S2</strain>
        <tissue evidence="2">Leaf</tissue>
    </source>
</reference>
<protein>
    <submittedName>
        <fullName evidence="2">Anthocyanidin 5,3-O-glucosyltransferase-like</fullName>
    </submittedName>
</protein>
<evidence type="ECO:0000313" key="3">
    <source>
        <dbReference type="Proteomes" id="UP000327157"/>
    </source>
</evidence>
<evidence type="ECO:0000313" key="2">
    <source>
        <dbReference type="EMBL" id="KAB2610331.1"/>
    </source>
</evidence>
<keyword evidence="3" id="KW-1185">Reference proteome</keyword>
<feature type="region of interest" description="Disordered" evidence="1">
    <location>
        <begin position="63"/>
        <end position="87"/>
    </location>
</feature>
<reference evidence="3" key="2">
    <citation type="submission" date="2019-10" db="EMBL/GenBank/DDBJ databases">
        <title>A de novo genome assembly of a pear dwarfing rootstock.</title>
        <authorList>
            <person name="Wang F."/>
            <person name="Wang J."/>
            <person name="Li S."/>
            <person name="Zhang Y."/>
            <person name="Fang M."/>
            <person name="Ma L."/>
            <person name="Zhao Y."/>
            <person name="Jiang S."/>
        </authorList>
    </citation>
    <scope>NUCLEOTIDE SEQUENCE [LARGE SCALE GENOMIC DNA]</scope>
</reference>
<dbReference type="EMBL" id="SMOL01000487">
    <property type="protein sequence ID" value="KAB2610331.1"/>
    <property type="molecule type" value="Genomic_DNA"/>
</dbReference>
<name>A0A5N5G992_9ROSA</name>
<dbReference type="AlphaFoldDB" id="A0A5N5G992"/>
<dbReference type="GO" id="GO:0016740">
    <property type="term" value="F:transferase activity"/>
    <property type="evidence" value="ECO:0007669"/>
    <property type="project" value="UniProtKB-KW"/>
</dbReference>
<comment type="caution">
    <text evidence="2">The sequence shown here is derived from an EMBL/GenBank/DDBJ whole genome shotgun (WGS) entry which is preliminary data.</text>
</comment>
<sequence>MITDMSFASTVIPVTDSVGLPDYIFFTSSAKMLTLLCLGDGLVRSGCMLLWAVKDKKVDVEDDEKLTEEGEEKWISSEELAEPGGDIEPSGHCCKHCTTDKARRAVVDSSSSTKSLAALINTWKKFQRNKTAVAVTMSGKPHLKTKPAVEKWGKLQKKPRPKGESTQ</sequence>
<evidence type="ECO:0000256" key="1">
    <source>
        <dbReference type="SAM" id="MobiDB-lite"/>
    </source>
</evidence>
<dbReference type="Proteomes" id="UP000327157">
    <property type="component" value="Chromosome 17"/>
</dbReference>
<reference evidence="2 3" key="1">
    <citation type="submission" date="2019-09" db="EMBL/GenBank/DDBJ databases">
        <authorList>
            <person name="Ou C."/>
        </authorList>
    </citation>
    <scope>NUCLEOTIDE SEQUENCE [LARGE SCALE GENOMIC DNA]</scope>
    <source>
        <strain evidence="2">S2</strain>
        <tissue evidence="2">Leaf</tissue>
    </source>
</reference>